<evidence type="ECO:0000256" key="3">
    <source>
        <dbReference type="ARBA" id="ARBA00022525"/>
    </source>
</evidence>
<accession>A0A9P7XQ96</accession>
<proteinExistence type="predicted"/>
<dbReference type="EMBL" id="JAHRHY010000015">
    <property type="protein sequence ID" value="KAG9063736.1"/>
    <property type="molecule type" value="Genomic_DNA"/>
</dbReference>
<comment type="caution">
    <text evidence="5">The sequence shown here is derived from an EMBL/GenBank/DDBJ whole genome shotgun (WGS) entry which is preliminary data.</text>
</comment>
<evidence type="ECO:0000256" key="1">
    <source>
        <dbReference type="ARBA" id="ARBA00004340"/>
    </source>
</evidence>
<reference evidence="5" key="1">
    <citation type="submission" date="2021-06" db="EMBL/GenBank/DDBJ databases">
        <title>Genome Sequence of Mortierella hyaline Strain SCG-10, a Cold-Adapted, Nitrate-Reducing Fungus Isolated from Soil in Minnesota, USA.</title>
        <authorList>
            <person name="Aldossari N."/>
        </authorList>
    </citation>
    <scope>NUCLEOTIDE SEQUENCE</scope>
    <source>
        <strain evidence="5">SCG-10</strain>
    </source>
</reference>
<dbReference type="GO" id="GO:0005576">
    <property type="term" value="C:extracellular region"/>
    <property type="evidence" value="ECO:0007669"/>
    <property type="project" value="UniProtKB-SubCell"/>
</dbReference>
<dbReference type="AlphaFoldDB" id="A0A9P7XQ96"/>
<dbReference type="Proteomes" id="UP000707451">
    <property type="component" value="Unassembled WGS sequence"/>
</dbReference>
<comment type="subcellular location">
    <subcellularLocation>
        <location evidence="1">Host cell</location>
    </subcellularLocation>
    <subcellularLocation>
        <location evidence="2">Secreted</location>
    </subcellularLocation>
</comment>
<dbReference type="InterPro" id="IPR045379">
    <property type="entry name" value="Crinkler_N"/>
</dbReference>
<name>A0A9P7XQ96_9FUNG</name>
<dbReference type="GO" id="GO:0043657">
    <property type="term" value="C:host cell"/>
    <property type="evidence" value="ECO:0007669"/>
    <property type="project" value="UniProtKB-SubCell"/>
</dbReference>
<protein>
    <recommendedName>
        <fullName evidence="4">Crinkler effector protein N-terminal domain-containing protein</fullName>
    </recommendedName>
</protein>
<feature type="domain" description="Crinkler effector protein N-terminal" evidence="4">
    <location>
        <begin position="5"/>
        <end position="97"/>
    </location>
</feature>
<keyword evidence="3" id="KW-0964">Secreted</keyword>
<gene>
    <name evidence="5" type="ORF">KI688_003848</name>
</gene>
<evidence type="ECO:0000256" key="2">
    <source>
        <dbReference type="ARBA" id="ARBA00004613"/>
    </source>
</evidence>
<evidence type="ECO:0000313" key="5">
    <source>
        <dbReference type="EMBL" id="KAG9063736.1"/>
    </source>
</evidence>
<organism evidence="5 6">
    <name type="scientific">Linnemannia hyalina</name>
    <dbReference type="NCBI Taxonomy" id="64524"/>
    <lineage>
        <taxon>Eukaryota</taxon>
        <taxon>Fungi</taxon>
        <taxon>Fungi incertae sedis</taxon>
        <taxon>Mucoromycota</taxon>
        <taxon>Mortierellomycotina</taxon>
        <taxon>Mortierellomycetes</taxon>
        <taxon>Mortierellales</taxon>
        <taxon>Mortierellaceae</taxon>
        <taxon>Linnemannia</taxon>
    </lineage>
</organism>
<dbReference type="OrthoDB" id="2420447at2759"/>
<sequence>MTDNLTLYCLVDGEPMKDAFKIRDIPPSHDVDDLKDAIVRKKPNDFRDGDANKLTLCRVSIHDDGTIHDKTELNNPRAVLSTLFAASPDDNTYIIVQRPAPVPAPIPTRISTCLSGHLSDECLHGTPMSATPIPKRYIPYDSLEKELALIIKDASQLHVWHTVDATNVETAQKERLGPFYKNALPYGTTASTMKEAMLGMVLDKESTSSDNKTLREIVESDIGKTTNLSVLLLTNDAQLTPEQFFREQIIGGAVTIGTLVNMLRGFLTPLRATLGNVRATLVVLGTSLSLQGEDNVYPAVGMRTRFHSIMRFPLFDDQDVEHVLSKLIDTSGCTIPHDKLRKLTGRAQFSVSVIRELFKLNHTNPHTKQARLEKAFDSAINLVSIQLRGRVRELLGGDTTGEVVHLLGRMVLAFKLQGGKVWFARKAQVKFMDNALCALRVHSGSVHWLMDESLVVEVVEEELEHSNVDLGFSAQLRQLNGIIEHFGVKSSAKGNALEPLVRQSLRRFNNWHLADLPFLQGIELPAWCSGQKLQIDEINTAHGFGYGADNTEADLNFLINRPSNKLLVQQSGTRQDAAWFFSDNRYAGSLAIKIYGNDIPQTDHQKNETSSDIRCSFLRADGVRMNPSLERIRDAFVASVVPNKIKGILRIHLELPRVQGVQLATHVKRDPATGTEDVMVHIDLSNIDDFFYEGIEEKKEDILYLKKLIKYVLAK</sequence>
<keyword evidence="6" id="KW-1185">Reference proteome</keyword>
<evidence type="ECO:0000259" key="4">
    <source>
        <dbReference type="Pfam" id="PF20147"/>
    </source>
</evidence>
<evidence type="ECO:0000313" key="6">
    <source>
        <dbReference type="Proteomes" id="UP000707451"/>
    </source>
</evidence>
<dbReference type="Pfam" id="PF20147">
    <property type="entry name" value="Crinkler"/>
    <property type="match status" value="1"/>
</dbReference>